<dbReference type="PROSITE" id="PS50003">
    <property type="entry name" value="PH_DOMAIN"/>
    <property type="match status" value="1"/>
</dbReference>
<feature type="region of interest" description="Disordered" evidence="2">
    <location>
        <begin position="616"/>
        <end position="637"/>
    </location>
</feature>
<dbReference type="CDD" id="cd00160">
    <property type="entry name" value="RhoGEF"/>
    <property type="match status" value="1"/>
</dbReference>
<feature type="region of interest" description="Disordered" evidence="2">
    <location>
        <begin position="1825"/>
        <end position="1850"/>
    </location>
</feature>
<feature type="compositionally biased region" description="Polar residues" evidence="2">
    <location>
        <begin position="2167"/>
        <end position="2182"/>
    </location>
</feature>
<feature type="compositionally biased region" description="Basic and acidic residues" evidence="2">
    <location>
        <begin position="1864"/>
        <end position="1878"/>
    </location>
</feature>
<feature type="region of interest" description="Disordered" evidence="2">
    <location>
        <begin position="116"/>
        <end position="138"/>
    </location>
</feature>
<evidence type="ECO:0008006" key="7">
    <source>
        <dbReference type="Google" id="ProtNLM"/>
    </source>
</evidence>
<dbReference type="Proteomes" id="UP000308199">
    <property type="component" value="Unassembled WGS sequence"/>
</dbReference>
<keyword evidence="1" id="KW-0175">Coiled coil</keyword>
<dbReference type="Gene3D" id="2.30.29.30">
    <property type="entry name" value="Pleckstrin-homology domain (PH domain)/Phosphotyrosine-binding domain (PTB)"/>
    <property type="match status" value="1"/>
</dbReference>
<dbReference type="SUPFAM" id="SSF50729">
    <property type="entry name" value="PH domain-like"/>
    <property type="match status" value="1"/>
</dbReference>
<protein>
    <recommendedName>
        <fullName evidence="7">DH domain-containing protein</fullName>
    </recommendedName>
</protein>
<dbReference type="GO" id="GO:0005737">
    <property type="term" value="C:cytoplasm"/>
    <property type="evidence" value="ECO:0007669"/>
    <property type="project" value="TreeGrafter"/>
</dbReference>
<dbReference type="Gene3D" id="1.10.287.1490">
    <property type="match status" value="1"/>
</dbReference>
<proteinExistence type="predicted"/>
<feature type="compositionally biased region" description="Basic and acidic residues" evidence="2">
    <location>
        <begin position="704"/>
        <end position="715"/>
    </location>
</feature>
<keyword evidence="6" id="KW-1185">Reference proteome</keyword>
<feature type="region of interest" description="Disordered" evidence="2">
    <location>
        <begin position="1864"/>
        <end position="1885"/>
    </location>
</feature>
<dbReference type="EMBL" id="SGPK01000011">
    <property type="protein sequence ID" value="THH11618.1"/>
    <property type="molecule type" value="Genomic_DNA"/>
</dbReference>
<feature type="compositionally biased region" description="Basic and acidic residues" evidence="2">
    <location>
        <begin position="428"/>
        <end position="438"/>
    </location>
</feature>
<dbReference type="InterPro" id="IPR001849">
    <property type="entry name" value="PH_domain"/>
</dbReference>
<reference evidence="5 6" key="1">
    <citation type="submission" date="2019-02" db="EMBL/GenBank/DDBJ databases">
        <title>Genome sequencing of the rare red list fungi Phellinidium pouzarii.</title>
        <authorList>
            <person name="Buettner E."/>
            <person name="Kellner H."/>
        </authorList>
    </citation>
    <scope>NUCLEOTIDE SEQUENCE [LARGE SCALE GENOMIC DNA]</scope>
    <source>
        <strain evidence="5 6">DSM 108285</strain>
    </source>
</reference>
<feature type="region of interest" description="Disordered" evidence="2">
    <location>
        <begin position="957"/>
        <end position="983"/>
    </location>
</feature>
<dbReference type="SMART" id="SM00233">
    <property type="entry name" value="PH"/>
    <property type="match status" value="1"/>
</dbReference>
<comment type="caution">
    <text evidence="5">The sequence shown here is derived from an EMBL/GenBank/DDBJ whole genome shotgun (WGS) entry which is preliminary data.</text>
</comment>
<feature type="region of interest" description="Disordered" evidence="2">
    <location>
        <begin position="2150"/>
        <end position="2266"/>
    </location>
</feature>
<evidence type="ECO:0000313" key="6">
    <source>
        <dbReference type="Proteomes" id="UP000308199"/>
    </source>
</evidence>
<dbReference type="SUPFAM" id="SSF48065">
    <property type="entry name" value="DBL homology domain (DH-domain)"/>
    <property type="match status" value="1"/>
</dbReference>
<evidence type="ECO:0000259" key="3">
    <source>
        <dbReference type="PROSITE" id="PS50003"/>
    </source>
</evidence>
<feature type="compositionally biased region" description="Low complexity" evidence="2">
    <location>
        <begin position="2287"/>
        <end position="2311"/>
    </location>
</feature>
<feature type="coiled-coil region" evidence="1">
    <location>
        <begin position="1449"/>
        <end position="1532"/>
    </location>
</feature>
<feature type="region of interest" description="Disordered" evidence="2">
    <location>
        <begin position="421"/>
        <end position="447"/>
    </location>
</feature>
<dbReference type="InterPro" id="IPR000219">
    <property type="entry name" value="DH_dom"/>
</dbReference>
<feature type="domain" description="PH" evidence="3">
    <location>
        <begin position="362"/>
        <end position="527"/>
    </location>
</feature>
<dbReference type="PANTHER" id="PTHR12673">
    <property type="entry name" value="FACIOGENITAL DYSPLASIA PROTEIN"/>
    <property type="match status" value="1"/>
</dbReference>
<feature type="compositionally biased region" description="Basic and acidic residues" evidence="2">
    <location>
        <begin position="1838"/>
        <end position="1850"/>
    </location>
</feature>
<dbReference type="GO" id="GO:0005085">
    <property type="term" value="F:guanyl-nucleotide exchange factor activity"/>
    <property type="evidence" value="ECO:0007669"/>
    <property type="project" value="InterPro"/>
</dbReference>
<name>A0A4S4LJR0_9AGAM</name>
<dbReference type="Pfam" id="PF00621">
    <property type="entry name" value="RhoGEF"/>
    <property type="match status" value="1"/>
</dbReference>
<feature type="compositionally biased region" description="Low complexity" evidence="2">
    <location>
        <begin position="2153"/>
        <end position="2166"/>
    </location>
</feature>
<dbReference type="PROSITE" id="PS50010">
    <property type="entry name" value="DH_2"/>
    <property type="match status" value="1"/>
</dbReference>
<organism evidence="5 6">
    <name type="scientific">Phellinidium pouzarii</name>
    <dbReference type="NCBI Taxonomy" id="167371"/>
    <lineage>
        <taxon>Eukaryota</taxon>
        <taxon>Fungi</taxon>
        <taxon>Dikarya</taxon>
        <taxon>Basidiomycota</taxon>
        <taxon>Agaricomycotina</taxon>
        <taxon>Agaricomycetes</taxon>
        <taxon>Hymenochaetales</taxon>
        <taxon>Hymenochaetaceae</taxon>
        <taxon>Phellinidium</taxon>
    </lineage>
</organism>
<evidence type="ECO:0000256" key="1">
    <source>
        <dbReference type="SAM" id="Coils"/>
    </source>
</evidence>
<gene>
    <name evidence="5" type="ORF">EW145_g566</name>
</gene>
<dbReference type="OrthoDB" id="660555at2759"/>
<dbReference type="Gene3D" id="1.20.900.10">
    <property type="entry name" value="Dbl homology (DH) domain"/>
    <property type="match status" value="1"/>
</dbReference>
<dbReference type="InterPro" id="IPR011993">
    <property type="entry name" value="PH-like_dom_sf"/>
</dbReference>
<evidence type="ECO:0000259" key="4">
    <source>
        <dbReference type="PROSITE" id="PS50010"/>
    </source>
</evidence>
<feature type="compositionally biased region" description="Polar residues" evidence="2">
    <location>
        <begin position="974"/>
        <end position="983"/>
    </location>
</feature>
<feature type="compositionally biased region" description="Basic and acidic residues" evidence="2">
    <location>
        <begin position="128"/>
        <end position="138"/>
    </location>
</feature>
<feature type="compositionally biased region" description="Polar residues" evidence="2">
    <location>
        <begin position="2339"/>
        <end position="2367"/>
    </location>
</feature>
<feature type="coiled-coil region" evidence="1">
    <location>
        <begin position="1010"/>
        <end position="1221"/>
    </location>
</feature>
<evidence type="ECO:0000256" key="2">
    <source>
        <dbReference type="SAM" id="MobiDB-lite"/>
    </source>
</evidence>
<feature type="domain" description="DH" evidence="4">
    <location>
        <begin position="139"/>
        <end position="332"/>
    </location>
</feature>
<feature type="coiled-coil region" evidence="1">
    <location>
        <begin position="1572"/>
        <end position="1635"/>
    </location>
</feature>
<dbReference type="SMART" id="SM00325">
    <property type="entry name" value="RhoGEF"/>
    <property type="match status" value="1"/>
</dbReference>
<feature type="compositionally biased region" description="Polar residues" evidence="2">
    <location>
        <begin position="689"/>
        <end position="701"/>
    </location>
</feature>
<accession>A0A4S4LJR0</accession>
<dbReference type="PANTHER" id="PTHR12673:SF159">
    <property type="entry name" value="LD03170P"/>
    <property type="match status" value="1"/>
</dbReference>
<dbReference type="InterPro" id="IPR035899">
    <property type="entry name" value="DBL_dom_sf"/>
</dbReference>
<feature type="coiled-coil region" evidence="1">
    <location>
        <begin position="1685"/>
        <end position="1726"/>
    </location>
</feature>
<feature type="region of interest" description="Disordered" evidence="2">
    <location>
        <begin position="2281"/>
        <end position="2415"/>
    </location>
</feature>
<sequence>MGEYRAVFTVSVAMPLAHCSFLRAAGSATTFSFPSTGEPGARHVIPAPPSPQRRQHLLSFRRISLPTAPTLLNRQSSASLTSFDSFPEENTGENIAGPSPALGHIGRQVLRRPFSLEVNNRPRRRRDSTKPLDESKAAQRRKIVAEFHDTERAYVEGLDLIYSHFLTPIIESLDTSSPLLGREDLVSVFSNFIDIWNLHRSFYTSLTDLLSPSLSQPHATPPPLSPVLISHFPYLSLYTPFITSFPEVLSRLKGLSASSPAFDSFLKTQEADERCGKLKLRDWLLTIVQRCPRYLLLLKDLINCTDAEDTEHASLVAAHALLSKVTTSLDTSLHTHAQTLTLLAFQRATSNLPIRFVSPGRTFLKRGTLMQLDNSSVLKEREFFLFSDCLVWLANDRMTEAEWLRRNEDFGIGGLDFSRSGPTAGRPEFTRTRSKSENEMPNLRNPVRRKMSGIPKKVSDQSSSLEERWWYKGKADLVDVDVVLSSARERGDERRLDILSPEMSFALYAVSELDRDEWVSALRGAKASLLVSLNVMHPNSTLASSSATSHIRRSLQALPYLPEEDEARNLPKRGKVDHFVPAIWVPDGRTDMCMSKSARSCNACYDTVFPLIESSSSEGTITQAQSGSTLSSFPSWKTQKPIHRNVMKPSELMELDAPEHVSGFPGKRVNVIRRAKSRPFSYPIIPQSFGETSDKGLSTLPQHDGNKDSHNHDAPEPSPGSEVQVLDDISSTSLNSPSAPSVSVSVPASPFTAEAISSRSRKRFSMPAIALQTTSVTTRPKASGEGRSKRFSLLISLHTLVIVVTSALDASIPGIMSWNFREHDQREEIAELKNLLSVQGVQIGALESYLLKNNEELASSKQILEETTYKLRKEADRTVELEDALNKRTDDLRNEKLTRENVENALRAAREELKNQATSTRDAEYLVNRLAQDANGTLEQQRKLLADKSKLESQVRELQGELQRQHLAPPPSMKTPSRSRASSLTNLKVASLERDLAQIHASESSTRLSLESTKEKLTKVQSDLIRVENEKTVLEKKVAEKERMLQDALEDKSDFERELEFLRSQNGSAEREEQLLGRLEEEESKVALLEQQLSQLCQSKDTKRSADRLQNQLKNEIAKREAVEAREVELVQEKEEALNELENTKVLIQELNEEIREKNSCINGLQQEERTLREKLDNASNPTTGSVEIDEDQVKNMLDAIARLRSERDQLRSDLEFLQLEMHFKVQALEAKRPQENCNRQSSAELCVSQELVTMLSGKLDAGGHVARKMEVAMSALLITVQHLHGQNDALREKFSVIVTSQDVTMSKSCEEIFALNSQLDEQKVEHSALNDTLANVQNVLQVKSQEVEQASAAIAAKDEEIAEVKLRLSDASNALEDEIDRRIALEQEVEQLESSSKTAQQELATALERCERLQATQMASLSSDGAARALAEEIKLLEGRVMRRTEQIGIHQHDIKRLETNMRLLEDRLEEVTGELDMAETEKAAMLEDCTTAREERDGAKRALEEVEIEVERLTALVKQSDDEASELRVRLTTMEGAANESVTAKNEELVAMTNDIAERTSQINLLVDNLRSAETALSYARTQAADLKRELEAVRDSTAREVEELQSQMQDENAILSEKLAKHNDEIQCLIKELEVSKSSHQDTIAVLQSKDEELICSASEVQRLISELELAVASQKESFAVLQSKEGQMEQHADEKQHLSSELEAAKANYQELVNDLFAKERLMEEKTSELRHLTDDLEATKAGHHEVAQSLQLKDEELTRKANELKRLASELEAADEKQKEAADCLQLKAGEVDQMTERVSALEAERMELVARLAAFESHADGELDESTSLRSALEEERHRHEKEVKRLEDDIASLNTEMEKQSKSNDDLKVRQQEATTSLESTKAELEELRAVYDALLLNHKDASTSREKEANDLKQQIAKLTGEAELLQQSLQEEIDGRKQDLSVHEEDLKAAIDKQESSSDIESELRRDVQHYQEELTKVRESIMSLEDENTNLQSEMDNLSAECHRANLKSQSLEKQLTSNEKEILALRDELARVRDTLSQSQKSGNTAEMNLLLIGQQHERTISTLRAQLKEHEKDGERIQKLQLIVGEMKEQISEMECLLRAKCAEIEDNDDKFIQLLKEKKKLTSKVESLAKKNNSLQNKLAAASAGPSTSAGASKTQSPVSQGQLHQTPPTDRAPPNSISPIVSAPTAIPVTAASTSATAKTTFSSRATPSRTETPEPARRVSMTKRPRNITPPMDQTPSTSCIGKKRPLPDDADSVRAPVEARFAEANQQVAESSTLPTSTFSSIPSIPSMPFMPSMSEAMSTPRHRRPAQALRTGFTPVRGQETLRPTLSQPSPIRKSATNASVAIADVTNSPPKAKRHFTAEPGSTAPRVQKPAGKGWLGKIRGGVATRARQHPSTEGSS</sequence>
<feature type="coiled-coil region" evidence="1">
    <location>
        <begin position="1320"/>
        <end position="1417"/>
    </location>
</feature>
<feature type="region of interest" description="Disordered" evidence="2">
    <location>
        <begin position="683"/>
        <end position="724"/>
    </location>
</feature>
<evidence type="ECO:0000313" key="5">
    <source>
        <dbReference type="EMBL" id="THH11618.1"/>
    </source>
</evidence>
<dbReference type="InterPro" id="IPR051092">
    <property type="entry name" value="FYVE_RhoGEF_PH"/>
</dbReference>
<feature type="compositionally biased region" description="Low complexity" evidence="2">
    <location>
        <begin position="2196"/>
        <end position="2221"/>
    </location>
</feature>